<dbReference type="Proteomes" id="UP000008311">
    <property type="component" value="Unassembled WGS sequence"/>
</dbReference>
<accession>B9SZG4</accession>
<dbReference type="EMBL" id="EQ974276">
    <property type="protein sequence ID" value="EEF31003.1"/>
    <property type="molecule type" value="Genomic_DNA"/>
</dbReference>
<name>B9SZG4_RICCO</name>
<evidence type="ECO:0000313" key="1">
    <source>
        <dbReference type="EMBL" id="EEF31003.1"/>
    </source>
</evidence>
<dbReference type="InParanoid" id="B9SZG4"/>
<proteinExistence type="predicted"/>
<sequence length="52" mass="6168">MEDDDYEDDEQEEYICVVRKLMLSPKCDDDKLFHIRCIVQGSLCDLIIDNRS</sequence>
<organism evidence="1 2">
    <name type="scientific">Ricinus communis</name>
    <name type="common">Castor bean</name>
    <dbReference type="NCBI Taxonomy" id="3988"/>
    <lineage>
        <taxon>Eukaryota</taxon>
        <taxon>Viridiplantae</taxon>
        <taxon>Streptophyta</taxon>
        <taxon>Embryophyta</taxon>
        <taxon>Tracheophyta</taxon>
        <taxon>Spermatophyta</taxon>
        <taxon>Magnoliopsida</taxon>
        <taxon>eudicotyledons</taxon>
        <taxon>Gunneridae</taxon>
        <taxon>Pentapetalae</taxon>
        <taxon>rosids</taxon>
        <taxon>fabids</taxon>
        <taxon>Malpighiales</taxon>
        <taxon>Euphorbiaceae</taxon>
        <taxon>Acalyphoideae</taxon>
        <taxon>Acalypheae</taxon>
        <taxon>Ricinus</taxon>
    </lineage>
</organism>
<evidence type="ECO:0000313" key="2">
    <source>
        <dbReference type="Proteomes" id="UP000008311"/>
    </source>
</evidence>
<gene>
    <name evidence="1" type="ORF">RCOM_0645290</name>
</gene>
<reference evidence="2" key="1">
    <citation type="journal article" date="2010" name="Nat. Biotechnol.">
        <title>Draft genome sequence of the oilseed species Ricinus communis.</title>
        <authorList>
            <person name="Chan A.P."/>
            <person name="Crabtree J."/>
            <person name="Zhao Q."/>
            <person name="Lorenzi H."/>
            <person name="Orvis J."/>
            <person name="Puiu D."/>
            <person name="Melake-Berhan A."/>
            <person name="Jones K.M."/>
            <person name="Redman J."/>
            <person name="Chen G."/>
            <person name="Cahoon E.B."/>
            <person name="Gedil M."/>
            <person name="Stanke M."/>
            <person name="Haas B.J."/>
            <person name="Wortman J.R."/>
            <person name="Fraser-Liggett C.M."/>
            <person name="Ravel J."/>
            <person name="Rabinowicz P.D."/>
        </authorList>
    </citation>
    <scope>NUCLEOTIDE SEQUENCE [LARGE SCALE GENOMIC DNA]</scope>
    <source>
        <strain evidence="2">cv. Hale</strain>
    </source>
</reference>
<dbReference type="AlphaFoldDB" id="B9SZG4"/>
<keyword evidence="2" id="KW-1185">Reference proteome</keyword>
<protein>
    <submittedName>
        <fullName evidence="1">Uncharacterized protein</fullName>
    </submittedName>
</protein>